<dbReference type="SUPFAM" id="SSF51621">
    <property type="entry name" value="Phosphoenolpyruvate/pyruvate domain"/>
    <property type="match status" value="1"/>
</dbReference>
<evidence type="ECO:0000259" key="1">
    <source>
        <dbReference type="Pfam" id="PF09370"/>
    </source>
</evidence>
<protein>
    <submittedName>
        <fullName evidence="2">Phosphoenolpyruvate hydrolase-like</fullName>
    </submittedName>
</protein>
<dbReference type="Pfam" id="PF09370">
    <property type="entry name" value="PEP_hydrolase"/>
    <property type="match status" value="1"/>
</dbReference>
<name>A0A1M7ZPH2_9HYPH</name>
<evidence type="ECO:0000313" key="2">
    <source>
        <dbReference type="EMBL" id="SHO66709.1"/>
    </source>
</evidence>
<dbReference type="EMBL" id="FRXO01000007">
    <property type="protein sequence ID" value="SHO66709.1"/>
    <property type="molecule type" value="Genomic_DNA"/>
</dbReference>
<dbReference type="Gene3D" id="3.20.20.70">
    <property type="entry name" value="Aldolase class I"/>
    <property type="match status" value="1"/>
</dbReference>
<gene>
    <name evidence="2" type="ORF">SAMN02745172_03368</name>
</gene>
<feature type="domain" description="TIM-barrel" evidence="1">
    <location>
        <begin position="35"/>
        <end position="164"/>
    </location>
</feature>
<dbReference type="GO" id="GO:0016787">
    <property type="term" value="F:hydrolase activity"/>
    <property type="evidence" value="ECO:0007669"/>
    <property type="project" value="UniProtKB-KW"/>
</dbReference>
<keyword evidence="2" id="KW-0670">Pyruvate</keyword>
<evidence type="ECO:0000313" key="3">
    <source>
        <dbReference type="Proteomes" id="UP000186406"/>
    </source>
</evidence>
<dbReference type="RefSeq" id="WP_073630830.1">
    <property type="nucleotide sequence ID" value="NZ_FRXO01000007.1"/>
</dbReference>
<reference evidence="2 3" key="1">
    <citation type="submission" date="2016-12" db="EMBL/GenBank/DDBJ databases">
        <authorList>
            <person name="Song W.-J."/>
            <person name="Kurnit D.M."/>
        </authorList>
    </citation>
    <scope>NUCLEOTIDE SEQUENCE [LARGE SCALE GENOMIC DNA]</scope>
    <source>
        <strain evidence="2 3">DSM 19599</strain>
    </source>
</reference>
<sequence length="234" mass="23943">MQGAIVAEPASSAARAADFAVLAPYLSGLSPEQADIVGLMPIGSVNERLLAALPPQGDASAGKLIAGLFLCDPFLGGRRLFARLAAAGVRGIVNLPTTNLIPPGPYRQVLNAAGIDPGAELAALREAREAGLQVMATVASFDQAARAAEAGIRSLLFHPGSPTGEAALDLRLVEGVLASVGRIRAMPGAPRIALYRHPGFGERIAPACALVDDVVDWALPPPRAGARPLSAEAV</sequence>
<accession>A0A1M7ZPH2</accession>
<keyword evidence="2" id="KW-0378">Hydrolase</keyword>
<dbReference type="Proteomes" id="UP000186406">
    <property type="component" value="Unassembled WGS sequence"/>
</dbReference>
<organism evidence="2 3">
    <name type="scientific">Pseudoxanthobacter soli DSM 19599</name>
    <dbReference type="NCBI Taxonomy" id="1123029"/>
    <lineage>
        <taxon>Bacteria</taxon>
        <taxon>Pseudomonadati</taxon>
        <taxon>Pseudomonadota</taxon>
        <taxon>Alphaproteobacteria</taxon>
        <taxon>Hyphomicrobiales</taxon>
        <taxon>Segnochrobactraceae</taxon>
        <taxon>Pseudoxanthobacter</taxon>
    </lineage>
</organism>
<dbReference type="InterPro" id="IPR009215">
    <property type="entry name" value="TIM-br_IGPS-like"/>
</dbReference>
<keyword evidence="3" id="KW-1185">Reference proteome</keyword>
<dbReference type="OrthoDB" id="9957519at2"/>
<dbReference type="AlphaFoldDB" id="A0A1M7ZPH2"/>
<dbReference type="InterPro" id="IPR015813">
    <property type="entry name" value="Pyrv/PenolPyrv_kinase-like_dom"/>
</dbReference>
<dbReference type="InterPro" id="IPR013785">
    <property type="entry name" value="Aldolase_TIM"/>
</dbReference>
<dbReference type="STRING" id="1123029.SAMN02745172_03368"/>
<proteinExistence type="predicted"/>